<evidence type="ECO:0000313" key="2">
    <source>
        <dbReference type="EMBL" id="KAF5387574.1"/>
    </source>
</evidence>
<organism evidence="2 3">
    <name type="scientific">Collybiopsis confluens</name>
    <dbReference type="NCBI Taxonomy" id="2823264"/>
    <lineage>
        <taxon>Eukaryota</taxon>
        <taxon>Fungi</taxon>
        <taxon>Dikarya</taxon>
        <taxon>Basidiomycota</taxon>
        <taxon>Agaricomycotina</taxon>
        <taxon>Agaricomycetes</taxon>
        <taxon>Agaricomycetidae</taxon>
        <taxon>Agaricales</taxon>
        <taxon>Marasmiineae</taxon>
        <taxon>Omphalotaceae</taxon>
        <taxon>Collybiopsis</taxon>
    </lineage>
</organism>
<evidence type="ECO:0000256" key="1">
    <source>
        <dbReference type="SAM" id="MobiDB-lite"/>
    </source>
</evidence>
<proteinExistence type="predicted"/>
<accession>A0A8H5HQV2</accession>
<name>A0A8H5HQV2_9AGAR</name>
<sequence>MDDGNNVDLDPRIFSVLVFSQDSNAHNLPLYLTEHWDAPGPQSILRLTITSPPFLAHPLRLYALSTHFGWIPEAKLASKHTLGMNLYEFDIEAGFEEDGSGGRDSGSETVVGNDSGTAGTTTPASNTDIEIDTDPDSESFSALALRSIPSSALLALLRLHRTRRDLLKKHLDDPHIFSQGNSDTSRCTACNNPAPIDNSAWRELKSRVFSEMDKCPRGDFIGSWEMEEWKETRRCWESKCAKCGEVLYSKGATIGKILEGLRSLPETV</sequence>
<keyword evidence="3" id="KW-1185">Reference proteome</keyword>
<feature type="region of interest" description="Disordered" evidence="1">
    <location>
        <begin position="97"/>
        <end position="133"/>
    </location>
</feature>
<dbReference type="AlphaFoldDB" id="A0A8H5HQV2"/>
<feature type="compositionally biased region" description="Polar residues" evidence="1">
    <location>
        <begin position="110"/>
        <end position="128"/>
    </location>
</feature>
<comment type="caution">
    <text evidence="2">The sequence shown here is derived from an EMBL/GenBank/DDBJ whole genome shotgun (WGS) entry which is preliminary data.</text>
</comment>
<gene>
    <name evidence="2" type="ORF">D9757_006580</name>
</gene>
<reference evidence="2 3" key="1">
    <citation type="journal article" date="2020" name="ISME J.">
        <title>Uncovering the hidden diversity of litter-decomposition mechanisms in mushroom-forming fungi.</title>
        <authorList>
            <person name="Floudas D."/>
            <person name="Bentzer J."/>
            <person name="Ahren D."/>
            <person name="Johansson T."/>
            <person name="Persson P."/>
            <person name="Tunlid A."/>
        </authorList>
    </citation>
    <scope>NUCLEOTIDE SEQUENCE [LARGE SCALE GENOMIC DNA]</scope>
    <source>
        <strain evidence="2 3">CBS 406.79</strain>
    </source>
</reference>
<protein>
    <submittedName>
        <fullName evidence="2">Uncharacterized protein</fullName>
    </submittedName>
</protein>
<dbReference type="EMBL" id="JAACJN010000031">
    <property type="protein sequence ID" value="KAF5387574.1"/>
    <property type="molecule type" value="Genomic_DNA"/>
</dbReference>
<dbReference type="Proteomes" id="UP000518752">
    <property type="component" value="Unassembled WGS sequence"/>
</dbReference>
<evidence type="ECO:0000313" key="3">
    <source>
        <dbReference type="Proteomes" id="UP000518752"/>
    </source>
</evidence>
<dbReference type="OrthoDB" id="3266199at2759"/>